<dbReference type="InterPro" id="IPR055923">
    <property type="entry name" value="DUF7500"/>
</dbReference>
<dbReference type="EMBL" id="BAAADV010000002">
    <property type="protein sequence ID" value="GAA0670775.1"/>
    <property type="molecule type" value="Genomic_DNA"/>
</dbReference>
<sequence length="258" mass="26872">MPEEPKEPEDDASVLTPEELELEDEQEDAVRKIGENRFVIRPNEDAPEEDSDSGSSSPGPIADTEAERASSPDSTSSRQGAGEQNAPSPASQAQQDAGSRDPASEPSLADKRSSSSLGSASSREDAEAQSASSPDSASPRRDAAEQSSASPDSTSSRQDAGEQSSPSPASQAQQDAADGSATNVDVESRALALEHAAGEYGIDAVVDTGDGVVERRLVADDQIAVFEEFLRWYARQIDPDAAPAATISALLAKADLSE</sequence>
<evidence type="ECO:0000313" key="2">
    <source>
        <dbReference type="EMBL" id="GAA0670775.1"/>
    </source>
</evidence>
<protein>
    <submittedName>
        <fullName evidence="2">Uncharacterized protein</fullName>
    </submittedName>
</protein>
<feature type="compositionally biased region" description="Polar residues" evidence="1">
    <location>
        <begin position="145"/>
        <end position="162"/>
    </location>
</feature>
<comment type="caution">
    <text evidence="2">The sequence shown here is derived from an EMBL/GenBank/DDBJ whole genome shotgun (WGS) entry which is preliminary data.</text>
</comment>
<keyword evidence="3" id="KW-1185">Reference proteome</keyword>
<reference evidence="2 3" key="1">
    <citation type="journal article" date="2019" name="Int. J. Syst. Evol. Microbiol.">
        <title>The Global Catalogue of Microorganisms (GCM) 10K type strain sequencing project: providing services to taxonomists for standard genome sequencing and annotation.</title>
        <authorList>
            <consortium name="The Broad Institute Genomics Platform"/>
            <consortium name="The Broad Institute Genome Sequencing Center for Infectious Disease"/>
            <person name="Wu L."/>
            <person name="Ma J."/>
        </authorList>
    </citation>
    <scope>NUCLEOTIDE SEQUENCE [LARGE SCALE GENOMIC DNA]</scope>
    <source>
        <strain evidence="2 3">JCM 16328</strain>
    </source>
</reference>
<feature type="compositionally biased region" description="Low complexity" evidence="1">
    <location>
        <begin position="128"/>
        <end position="137"/>
    </location>
</feature>
<feature type="compositionally biased region" description="Basic and acidic residues" evidence="1">
    <location>
        <begin position="98"/>
        <end position="113"/>
    </location>
</feature>
<organism evidence="2 3">
    <name type="scientific">Natronoarchaeum mannanilyticum</name>
    <dbReference type="NCBI Taxonomy" id="926360"/>
    <lineage>
        <taxon>Archaea</taxon>
        <taxon>Methanobacteriati</taxon>
        <taxon>Methanobacteriota</taxon>
        <taxon>Stenosarchaea group</taxon>
        <taxon>Halobacteria</taxon>
        <taxon>Halobacteriales</taxon>
        <taxon>Natronoarchaeaceae</taxon>
    </lineage>
</organism>
<dbReference type="Proteomes" id="UP001500420">
    <property type="component" value="Unassembled WGS sequence"/>
</dbReference>
<accession>A0AAV3T8D7</accession>
<name>A0AAV3T8D7_9EURY</name>
<proteinExistence type="predicted"/>
<feature type="region of interest" description="Disordered" evidence="1">
    <location>
        <begin position="1"/>
        <end position="183"/>
    </location>
</feature>
<feature type="compositionally biased region" description="Low complexity" evidence="1">
    <location>
        <begin position="86"/>
        <end position="95"/>
    </location>
</feature>
<dbReference type="AlphaFoldDB" id="A0AAV3T8D7"/>
<evidence type="ECO:0000313" key="3">
    <source>
        <dbReference type="Proteomes" id="UP001500420"/>
    </source>
</evidence>
<feature type="compositionally biased region" description="Acidic residues" evidence="1">
    <location>
        <begin position="1"/>
        <end position="27"/>
    </location>
</feature>
<evidence type="ECO:0000256" key="1">
    <source>
        <dbReference type="SAM" id="MobiDB-lite"/>
    </source>
</evidence>
<gene>
    <name evidence="2" type="ORF">GCM10009020_16320</name>
</gene>
<dbReference type="Pfam" id="PF24332">
    <property type="entry name" value="DUF7500"/>
    <property type="match status" value="1"/>
</dbReference>
<dbReference type="RefSeq" id="WP_343773494.1">
    <property type="nucleotide sequence ID" value="NZ_BAAADV010000002.1"/>
</dbReference>
<feature type="compositionally biased region" description="Low complexity" evidence="1">
    <location>
        <begin position="163"/>
        <end position="178"/>
    </location>
</feature>